<evidence type="ECO:0000259" key="2">
    <source>
        <dbReference type="Pfam" id="PF10213"/>
    </source>
</evidence>
<dbReference type="Pfam" id="PF10213">
    <property type="entry name" value="MRP-S28"/>
    <property type="match status" value="1"/>
</dbReference>
<evidence type="ECO:0000256" key="1">
    <source>
        <dbReference type="SAM" id="MobiDB-lite"/>
    </source>
</evidence>
<protein>
    <submittedName>
        <fullName evidence="3">37S ribosomal protein</fullName>
    </submittedName>
</protein>
<dbReference type="PANTHER" id="PTHR13490:SF0">
    <property type="entry name" value="SMALL RIBOSOMAL SUBUNIT PROTEIN MS35"/>
    <property type="match status" value="1"/>
</dbReference>
<proteinExistence type="predicted"/>
<dbReference type="STRING" id="655863.F0XSK6"/>
<keyword evidence="4" id="KW-1185">Reference proteome</keyword>
<dbReference type="GO" id="GO:0005763">
    <property type="term" value="C:mitochondrial small ribosomal subunit"/>
    <property type="evidence" value="ECO:0007669"/>
    <property type="project" value="TreeGrafter"/>
</dbReference>
<dbReference type="EMBL" id="GL629997">
    <property type="protein sequence ID" value="EFW99327.1"/>
    <property type="molecule type" value="Genomic_DNA"/>
</dbReference>
<feature type="domain" description="Small ribosomal subunit protein mS35 mitochondrial conserved" evidence="2">
    <location>
        <begin position="205"/>
        <end position="324"/>
    </location>
</feature>
<dbReference type="GO" id="GO:0032543">
    <property type="term" value="P:mitochondrial translation"/>
    <property type="evidence" value="ECO:0007669"/>
    <property type="project" value="InterPro"/>
</dbReference>
<keyword evidence="3" id="KW-0687">Ribonucleoprotein</keyword>
<dbReference type="OrthoDB" id="283424at2759"/>
<dbReference type="InParanoid" id="F0XSK6"/>
<dbReference type="InterPro" id="IPR019349">
    <property type="entry name" value="Ribosomal_mS35_mit"/>
</dbReference>
<dbReference type="eggNOG" id="KOG3933">
    <property type="taxonomic scope" value="Eukaryota"/>
</dbReference>
<dbReference type="HOGENOM" id="CLU_051514_0_0_1"/>
<dbReference type="RefSeq" id="XP_014168810.1">
    <property type="nucleotide sequence ID" value="XM_014313335.1"/>
</dbReference>
<feature type="region of interest" description="Disordered" evidence="1">
    <location>
        <begin position="51"/>
        <end position="71"/>
    </location>
</feature>
<keyword evidence="3" id="KW-0689">Ribosomal protein</keyword>
<dbReference type="AlphaFoldDB" id="F0XSK6"/>
<accession>F0XSK6</accession>
<name>F0XSK6_GROCL</name>
<dbReference type="GeneID" id="25979104"/>
<dbReference type="PANTHER" id="PTHR13490">
    <property type="entry name" value="MITOCHONDRIAL 28S RIBOSOMAL PROTEIN S28"/>
    <property type="match status" value="1"/>
</dbReference>
<organism evidence="4">
    <name type="scientific">Grosmannia clavigera (strain kw1407 / UAMH 11150)</name>
    <name type="common">Blue stain fungus</name>
    <name type="synonym">Graphiocladiella clavigera</name>
    <dbReference type="NCBI Taxonomy" id="655863"/>
    <lineage>
        <taxon>Eukaryota</taxon>
        <taxon>Fungi</taxon>
        <taxon>Dikarya</taxon>
        <taxon>Ascomycota</taxon>
        <taxon>Pezizomycotina</taxon>
        <taxon>Sordariomycetes</taxon>
        <taxon>Sordariomycetidae</taxon>
        <taxon>Ophiostomatales</taxon>
        <taxon>Ophiostomataceae</taxon>
        <taxon>Leptographium</taxon>
    </lineage>
</organism>
<dbReference type="GO" id="GO:0003735">
    <property type="term" value="F:structural constituent of ribosome"/>
    <property type="evidence" value="ECO:0007669"/>
    <property type="project" value="InterPro"/>
</dbReference>
<sequence length="387" mass="42726">MASTVQSLQLCVRRCCAGAAARRGGARAGIRTTTSAAAAAIVGARQLSSTSGRRYAREGGDGGGDGAGGKDQALEPWEVELMAKEAASERIMTISEALRATLTAEQRAGLAEAKGAGTEQEARLLVEMRREFALGRRGTPRKRNTFWNEEEPDGELITDEVGEDEFRGDDITSMAHGKLDELRERRHYARLAAWEMPLLSKLAKPFEPPTADMPLRFRFTSYLGEFHPAEKKVVVEFCPADLGLTDVQQRKLTKLVGARYNPETEIVRMSCEQFEHQAQNKRYLGDLVEKLVAEAKDPADTLEDIPLDTRHHTFKTKPKFPKAWRLTEERRQQLQALRAQAFLADQQKMAQGTLVDGAQRVAASLAAPAASDSPLADKVAELVRARR</sequence>
<dbReference type="Proteomes" id="UP000007796">
    <property type="component" value="Unassembled WGS sequence"/>
</dbReference>
<reference evidence="3 4" key="1">
    <citation type="journal article" date="2011" name="Proc. Natl. Acad. Sci. U.S.A.">
        <title>Genome and transcriptome analyses of the mountain pine beetle-fungal symbiont Grosmannia clavigera, a lodgepole pine pathogen.</title>
        <authorList>
            <person name="DiGuistini S."/>
            <person name="Wang Y."/>
            <person name="Liao N.Y."/>
            <person name="Taylor G."/>
            <person name="Tanguay P."/>
            <person name="Feau N."/>
            <person name="Henrissat B."/>
            <person name="Chan S.K."/>
            <person name="Hesse-Orce U."/>
            <person name="Alamouti S.M."/>
            <person name="Tsui C.K.M."/>
            <person name="Docking R.T."/>
            <person name="Levasseur A."/>
            <person name="Haridas S."/>
            <person name="Robertson G."/>
            <person name="Birol I."/>
            <person name="Holt R.A."/>
            <person name="Marra M.A."/>
            <person name="Hamelin R.C."/>
            <person name="Hirst M."/>
            <person name="Jones S.J.M."/>
            <person name="Bohlmann J."/>
            <person name="Breuil C."/>
        </authorList>
    </citation>
    <scope>NUCLEOTIDE SEQUENCE [LARGE SCALE GENOMIC DNA]</scope>
    <source>
        <strain evidence="4">kw1407 / UAMH 11150</strain>
    </source>
</reference>
<evidence type="ECO:0000313" key="3">
    <source>
        <dbReference type="EMBL" id="EFW99327.1"/>
    </source>
</evidence>
<dbReference type="InterPro" id="IPR039848">
    <property type="entry name" value="Ribosomal_mS35_mt"/>
</dbReference>
<gene>
    <name evidence="3" type="ORF">CMQ_5748</name>
</gene>
<evidence type="ECO:0000313" key="4">
    <source>
        <dbReference type="Proteomes" id="UP000007796"/>
    </source>
</evidence>